<dbReference type="InterPro" id="IPR011042">
    <property type="entry name" value="6-blade_b-propeller_TolB-like"/>
</dbReference>
<dbReference type="EMBL" id="CAADIE010000026">
    <property type="protein sequence ID" value="VFR45311.1"/>
    <property type="molecule type" value="Genomic_DNA"/>
</dbReference>
<feature type="transmembrane region" description="Helical" evidence="1">
    <location>
        <begin position="153"/>
        <end position="172"/>
    </location>
</feature>
<keyword evidence="1" id="KW-1133">Transmembrane helix</keyword>
<protein>
    <submittedName>
        <fullName evidence="3">PQQ-dependent oxidoreductase, gdhB family</fullName>
    </submittedName>
</protein>
<accession>A0A484R7I4</accession>
<keyword evidence="1" id="KW-0812">Transmembrane</keyword>
<dbReference type="SUPFAM" id="SSF50952">
    <property type="entry name" value="Soluble quinoprotein glucose dehydrogenase"/>
    <property type="match status" value="1"/>
</dbReference>
<proteinExistence type="predicted"/>
<feature type="transmembrane region" description="Helical" evidence="1">
    <location>
        <begin position="91"/>
        <end position="110"/>
    </location>
</feature>
<dbReference type="AlphaFoldDB" id="A0A484R7I4"/>
<evidence type="ECO:0000259" key="2">
    <source>
        <dbReference type="Pfam" id="PF07995"/>
    </source>
</evidence>
<reference evidence="3" key="1">
    <citation type="submission" date="2019-03" db="EMBL/GenBank/DDBJ databases">
        <authorList>
            <person name="Danneels B."/>
        </authorList>
    </citation>
    <scope>NUCLEOTIDE SEQUENCE</scope>
</reference>
<dbReference type="PANTHER" id="PTHR19328">
    <property type="entry name" value="HEDGEHOG-INTERACTING PROTEIN"/>
    <property type="match status" value="1"/>
</dbReference>
<sequence length="534" mass="57747">MQIALRFFSLIVASVASGIVGSIIQTQINLMELSQIGAMVSLPVRLSVSLEDLTRFGPLMAVISLCALLPAMTIGQGILAKLLPTQPRLMYAIFGLIGMFIAFRVMSMVLPLTNFVSATRNGTNLLIVCLAGAVGGYVYAYLMRSDTGRKAGFGYAAAAVLLSCIMAFSFAITSPQPEPAIGKTDPRSYSIQTLAEGLNRPWSIGFLPDGQALVTEMGGRIFRVNQTGDAVQLDTAALPPFFKEGGVSGLLEVAVDPDFPSSQHIFLSAGYGVHEDNGTQLIRARLENDRIVDAKVLYQSTRKSNSGNHGGRITFLPDKTILLTVGDGIDTREESQKLDSSLGKVIRVDRNGAPPTDNPFMGREDVKPEIYSFGHRNAQGIASDKQTGIVYLSEHGPRGGDEINIVVPGENYGWPLVTGSIDYSYARVTPFQDSKQFVAPIHVWTPSIAPSGIDVYRGSLFEAWDGDLLVPSLRGQSVRRISHRNGEVQHEEILLAELGERIRDVKVSADGSIYVLTDGLAGRLLRLTPSLPEH</sequence>
<feature type="transmembrane region" description="Helical" evidence="1">
    <location>
        <begin position="122"/>
        <end position="141"/>
    </location>
</feature>
<gene>
    <name evidence="3" type="ORF">BER1_4350</name>
    <name evidence="4" type="ORF">BER2_4324</name>
</gene>
<dbReference type="InterPro" id="IPR012938">
    <property type="entry name" value="Glc/Sorbosone_DH"/>
</dbReference>
<organism evidence="3">
    <name type="scientific">plant metagenome</name>
    <dbReference type="NCBI Taxonomy" id="1297885"/>
    <lineage>
        <taxon>unclassified sequences</taxon>
        <taxon>metagenomes</taxon>
        <taxon>organismal metagenomes</taxon>
    </lineage>
</organism>
<keyword evidence="1" id="KW-0472">Membrane</keyword>
<feature type="transmembrane region" description="Helical" evidence="1">
    <location>
        <begin position="56"/>
        <end position="79"/>
    </location>
</feature>
<dbReference type="Gene3D" id="2.120.10.30">
    <property type="entry name" value="TolB, C-terminal domain"/>
    <property type="match status" value="1"/>
</dbReference>
<feature type="transmembrane region" description="Helical" evidence="1">
    <location>
        <begin position="7"/>
        <end position="24"/>
    </location>
</feature>
<name>A0A484R7I4_9ZZZZ</name>
<dbReference type="PANTHER" id="PTHR19328:SF13">
    <property type="entry name" value="HIPL1 PROTEIN"/>
    <property type="match status" value="1"/>
</dbReference>
<evidence type="ECO:0000313" key="4">
    <source>
        <dbReference type="EMBL" id="VFR48147.1"/>
    </source>
</evidence>
<feature type="domain" description="Glucose/Sorbosone dehydrogenase" evidence="2">
    <location>
        <begin position="198"/>
        <end position="526"/>
    </location>
</feature>
<dbReference type="InterPro" id="IPR011041">
    <property type="entry name" value="Quinoprot_gluc/sorb_DH_b-prop"/>
</dbReference>
<dbReference type="Pfam" id="PF07995">
    <property type="entry name" value="GSDH"/>
    <property type="match status" value="1"/>
</dbReference>
<evidence type="ECO:0000313" key="3">
    <source>
        <dbReference type="EMBL" id="VFR45311.1"/>
    </source>
</evidence>
<evidence type="ECO:0000256" key="1">
    <source>
        <dbReference type="SAM" id="Phobius"/>
    </source>
</evidence>
<dbReference type="EMBL" id="CAADIH010000027">
    <property type="protein sequence ID" value="VFR48147.1"/>
    <property type="molecule type" value="Genomic_DNA"/>
</dbReference>